<comment type="caution">
    <text evidence="4">The sequence shown here is derived from an EMBL/GenBank/DDBJ whole genome shotgun (WGS) entry which is preliminary data.</text>
</comment>
<keyword evidence="1" id="KW-0547">Nucleotide-binding</keyword>
<keyword evidence="1 4" id="KW-0548">Nucleotidyltransferase</keyword>
<feature type="domain" description="Fido" evidence="3">
    <location>
        <begin position="128"/>
        <end position="272"/>
    </location>
</feature>
<dbReference type="InterPro" id="IPR025758">
    <property type="entry name" value="Fic/DOC_N"/>
</dbReference>
<dbReference type="EMBL" id="JBHSDU010000015">
    <property type="protein sequence ID" value="MFC4314684.1"/>
    <property type="molecule type" value="Genomic_DNA"/>
</dbReference>
<organism evidence="4 5">
    <name type="scientific">Steroidobacter flavus</name>
    <dbReference type="NCBI Taxonomy" id="1842136"/>
    <lineage>
        <taxon>Bacteria</taxon>
        <taxon>Pseudomonadati</taxon>
        <taxon>Pseudomonadota</taxon>
        <taxon>Gammaproteobacteria</taxon>
        <taxon>Steroidobacterales</taxon>
        <taxon>Steroidobacteraceae</taxon>
        <taxon>Steroidobacter</taxon>
    </lineage>
</organism>
<sequence length="384" mass="43307">MASRTSKKPARTTPKFNPQRPFNDLPLLPPVAEIETKPVLKACISARAALEGLKQAGAQLPNQTVLINSIPLLEAQASSEIENIVTTSDALFRYAQIEDQSPDIATKEALRYRTALERGFRSLKQRPLSTNTAIEVCAHIKGTKMQIRRVPGVALGNQSSKEVIYTPPEGEALLRTKLANWERFVHEHDEVDPLIRMAVAHYQFEAIHPFTDGNGRTGRVLNLLILVQLGLLELPILYLSRAIIRSKSDYYRLLLGVTADGRWEDWILYMLHAVAQTAAWTTDKIKAIQRLQAQATEYIRTHASKIYSRELVEIVFTQPYCRIQNIVEAKIAKRQTASTYLKTLESIGVLREVKVGREKLFIHPSFVHLLTSDDHPVRSYGKTP</sequence>
<dbReference type="PIRSF" id="PIRSF038925">
    <property type="entry name" value="AMP-prot_trans"/>
    <property type="match status" value="1"/>
</dbReference>
<keyword evidence="1" id="KW-0808">Transferase</keyword>
<evidence type="ECO:0000313" key="5">
    <source>
        <dbReference type="Proteomes" id="UP001595904"/>
    </source>
</evidence>
<protein>
    <recommendedName>
        <fullName evidence="1">Protein adenylyltransferase</fullName>
        <ecNumber evidence="1">2.7.7.108</ecNumber>
    </recommendedName>
    <alternativeName>
        <fullName evidence="1">AMPylator</fullName>
    </alternativeName>
</protein>
<dbReference type="PANTHER" id="PTHR13504">
    <property type="entry name" value="FIDO DOMAIN-CONTAINING PROTEIN DDB_G0283145"/>
    <property type="match status" value="1"/>
</dbReference>
<dbReference type="InterPro" id="IPR003812">
    <property type="entry name" value="Fido"/>
</dbReference>
<accession>A0ABV8T7D1</accession>
<comment type="function">
    <text evidence="1">Adenylyltransferase that mediates the addition of adenosine 5'-monophosphate (AMP) to specific residues of target proteins.</text>
</comment>
<name>A0ABV8T7D1_9GAMM</name>
<dbReference type="Proteomes" id="UP001595904">
    <property type="component" value="Unassembled WGS sequence"/>
</dbReference>
<dbReference type="InterPro" id="IPR040198">
    <property type="entry name" value="Fido_containing"/>
</dbReference>
<dbReference type="RefSeq" id="WP_380606061.1">
    <property type="nucleotide sequence ID" value="NZ_JBHSDU010000015.1"/>
</dbReference>
<dbReference type="EC" id="2.7.7.108" evidence="1"/>
<evidence type="ECO:0000256" key="2">
    <source>
        <dbReference type="SAM" id="MobiDB-lite"/>
    </source>
</evidence>
<comment type="catalytic activity">
    <reaction evidence="1">
        <text>L-threonyl-[protein] + ATP = 3-O-(5'-adenylyl)-L-threonyl-[protein] + diphosphate</text>
        <dbReference type="Rhea" id="RHEA:54292"/>
        <dbReference type="Rhea" id="RHEA-COMP:11060"/>
        <dbReference type="Rhea" id="RHEA-COMP:13847"/>
        <dbReference type="ChEBI" id="CHEBI:30013"/>
        <dbReference type="ChEBI" id="CHEBI:30616"/>
        <dbReference type="ChEBI" id="CHEBI:33019"/>
        <dbReference type="ChEBI" id="CHEBI:138113"/>
        <dbReference type="EC" id="2.7.7.108"/>
    </reaction>
</comment>
<dbReference type="Pfam" id="PF13784">
    <property type="entry name" value="Fic_N"/>
    <property type="match status" value="1"/>
</dbReference>
<feature type="region of interest" description="Disordered" evidence="2">
    <location>
        <begin position="1"/>
        <end position="23"/>
    </location>
</feature>
<dbReference type="PROSITE" id="PS51459">
    <property type="entry name" value="FIDO"/>
    <property type="match status" value="1"/>
</dbReference>
<proteinExistence type="predicted"/>
<dbReference type="Pfam" id="PF21248">
    <property type="entry name" value="SoFic-like_C"/>
    <property type="match status" value="1"/>
</dbReference>
<dbReference type="PANTHER" id="PTHR13504:SF35">
    <property type="entry name" value="PROTEIN ADENYLYLTRANSFERASE SOFIC"/>
    <property type="match status" value="1"/>
</dbReference>
<keyword evidence="5" id="KW-1185">Reference proteome</keyword>
<dbReference type="Pfam" id="PF02661">
    <property type="entry name" value="Fic"/>
    <property type="match status" value="1"/>
</dbReference>
<comment type="catalytic activity">
    <reaction evidence="1">
        <text>L-tyrosyl-[protein] + ATP = O-(5'-adenylyl)-L-tyrosyl-[protein] + diphosphate</text>
        <dbReference type="Rhea" id="RHEA:54288"/>
        <dbReference type="Rhea" id="RHEA-COMP:10136"/>
        <dbReference type="Rhea" id="RHEA-COMP:13846"/>
        <dbReference type="ChEBI" id="CHEBI:30616"/>
        <dbReference type="ChEBI" id="CHEBI:33019"/>
        <dbReference type="ChEBI" id="CHEBI:46858"/>
        <dbReference type="ChEBI" id="CHEBI:83624"/>
        <dbReference type="EC" id="2.7.7.108"/>
    </reaction>
</comment>
<evidence type="ECO:0000256" key="1">
    <source>
        <dbReference type="PIRNR" id="PIRNR038925"/>
    </source>
</evidence>
<dbReference type="GO" id="GO:0016779">
    <property type="term" value="F:nucleotidyltransferase activity"/>
    <property type="evidence" value="ECO:0007669"/>
    <property type="project" value="UniProtKB-KW"/>
</dbReference>
<dbReference type="SUPFAM" id="SSF140931">
    <property type="entry name" value="Fic-like"/>
    <property type="match status" value="1"/>
</dbReference>
<keyword evidence="1" id="KW-0067">ATP-binding</keyword>
<reference evidence="5" key="1">
    <citation type="journal article" date="2019" name="Int. J. Syst. Evol. Microbiol.">
        <title>The Global Catalogue of Microorganisms (GCM) 10K type strain sequencing project: providing services to taxonomists for standard genome sequencing and annotation.</title>
        <authorList>
            <consortium name="The Broad Institute Genomics Platform"/>
            <consortium name="The Broad Institute Genome Sequencing Center for Infectious Disease"/>
            <person name="Wu L."/>
            <person name="Ma J."/>
        </authorList>
    </citation>
    <scope>NUCLEOTIDE SEQUENCE [LARGE SCALE GENOMIC DNA]</scope>
    <source>
        <strain evidence="5">CGMCC 1.10759</strain>
    </source>
</reference>
<evidence type="ECO:0000259" key="3">
    <source>
        <dbReference type="PROSITE" id="PS51459"/>
    </source>
</evidence>
<dbReference type="InterPro" id="IPR036597">
    <property type="entry name" value="Fido-like_dom_sf"/>
</dbReference>
<dbReference type="InterPro" id="IPR048770">
    <property type="entry name" value="SoFic-like_C"/>
</dbReference>
<dbReference type="NCBIfam" id="NF046030">
    <property type="entry name" value="ProtAdlyltaseSoFic"/>
    <property type="match status" value="1"/>
</dbReference>
<feature type="compositionally biased region" description="Basic residues" evidence="2">
    <location>
        <begin position="1"/>
        <end position="10"/>
    </location>
</feature>
<dbReference type="InterPro" id="IPR026287">
    <property type="entry name" value="SoFic-like"/>
</dbReference>
<comment type="subunit">
    <text evidence="1">Homodimer.</text>
</comment>
<dbReference type="Gene3D" id="1.10.3290.10">
    <property type="entry name" value="Fido-like domain"/>
    <property type="match status" value="1"/>
</dbReference>
<gene>
    <name evidence="4" type="primary">fic</name>
    <name evidence="4" type="ORF">ACFPN2_36800</name>
</gene>
<evidence type="ECO:0000313" key="4">
    <source>
        <dbReference type="EMBL" id="MFC4314684.1"/>
    </source>
</evidence>